<dbReference type="GO" id="GO:0003700">
    <property type="term" value="F:DNA-binding transcription factor activity"/>
    <property type="evidence" value="ECO:0007669"/>
    <property type="project" value="TreeGrafter"/>
</dbReference>
<gene>
    <name evidence="6" type="ORF">SAMN04487940_11348</name>
</gene>
<dbReference type="EMBL" id="FNYY01000013">
    <property type="protein sequence ID" value="SEJ89990.1"/>
    <property type="molecule type" value="Genomic_DNA"/>
</dbReference>
<dbReference type="Gene3D" id="3.40.50.2300">
    <property type="match status" value="2"/>
</dbReference>
<dbReference type="InterPro" id="IPR010982">
    <property type="entry name" value="Lambda_DNA-bd_dom_sf"/>
</dbReference>
<dbReference type="GO" id="GO:0000976">
    <property type="term" value="F:transcription cis-regulatory region binding"/>
    <property type="evidence" value="ECO:0007669"/>
    <property type="project" value="TreeGrafter"/>
</dbReference>
<evidence type="ECO:0000313" key="6">
    <source>
        <dbReference type="EMBL" id="SEJ89990.1"/>
    </source>
</evidence>
<dbReference type="SUPFAM" id="SSF53822">
    <property type="entry name" value="Periplasmic binding protein-like I"/>
    <property type="match status" value="1"/>
</dbReference>
<feature type="domain" description="HTH lacI-type" evidence="5">
    <location>
        <begin position="19"/>
        <end position="77"/>
    </location>
</feature>
<dbReference type="Pfam" id="PF00356">
    <property type="entry name" value="LacI"/>
    <property type="match status" value="1"/>
</dbReference>
<keyword evidence="4" id="KW-0804">Transcription</keyword>
<comment type="caution">
    <text evidence="6">The sequence shown here is derived from an EMBL/GenBank/DDBJ whole genome shotgun (WGS) entry which is preliminary data.</text>
</comment>
<name>A0A975ZPK0_9RHOB</name>
<protein>
    <submittedName>
        <fullName evidence="6">Transcriptional regulator, LacI family</fullName>
    </submittedName>
</protein>
<keyword evidence="1" id="KW-0678">Repressor</keyword>
<accession>A0A975ZPK0</accession>
<dbReference type="Pfam" id="PF13377">
    <property type="entry name" value="Peripla_BP_3"/>
    <property type="match status" value="1"/>
</dbReference>
<dbReference type="Proteomes" id="UP000182932">
    <property type="component" value="Unassembled WGS sequence"/>
</dbReference>
<evidence type="ECO:0000256" key="1">
    <source>
        <dbReference type="ARBA" id="ARBA00022491"/>
    </source>
</evidence>
<evidence type="ECO:0000256" key="4">
    <source>
        <dbReference type="ARBA" id="ARBA00023163"/>
    </source>
</evidence>
<keyword evidence="7" id="KW-1185">Reference proteome</keyword>
<reference evidence="6 7" key="1">
    <citation type="submission" date="2016-10" db="EMBL/GenBank/DDBJ databases">
        <authorList>
            <person name="Varghese N."/>
            <person name="Submissions S."/>
        </authorList>
    </citation>
    <scope>NUCLEOTIDE SEQUENCE [LARGE SCALE GENOMIC DNA]</scope>
    <source>
        <strain evidence="6 7">FF3</strain>
    </source>
</reference>
<dbReference type="PANTHER" id="PTHR30146:SF95">
    <property type="entry name" value="RIBOSE OPERON REPRESSOR"/>
    <property type="match status" value="1"/>
</dbReference>
<evidence type="ECO:0000313" key="7">
    <source>
        <dbReference type="Proteomes" id="UP000182932"/>
    </source>
</evidence>
<dbReference type="SUPFAM" id="SSF47413">
    <property type="entry name" value="lambda repressor-like DNA-binding domains"/>
    <property type="match status" value="1"/>
</dbReference>
<keyword evidence="2" id="KW-0805">Transcription regulation</keyword>
<proteinExistence type="predicted"/>
<dbReference type="AlphaFoldDB" id="A0A975ZPK0"/>
<evidence type="ECO:0000256" key="3">
    <source>
        <dbReference type="ARBA" id="ARBA00023125"/>
    </source>
</evidence>
<dbReference type="Gene3D" id="1.10.260.40">
    <property type="entry name" value="lambda repressor-like DNA-binding domains"/>
    <property type="match status" value="1"/>
</dbReference>
<organism evidence="6 7">
    <name type="scientific">Marinovum algicola</name>
    <dbReference type="NCBI Taxonomy" id="42444"/>
    <lineage>
        <taxon>Bacteria</taxon>
        <taxon>Pseudomonadati</taxon>
        <taxon>Pseudomonadota</taxon>
        <taxon>Alphaproteobacteria</taxon>
        <taxon>Rhodobacterales</taxon>
        <taxon>Roseobacteraceae</taxon>
        <taxon>Marinovum</taxon>
    </lineage>
</organism>
<dbReference type="SMART" id="SM00354">
    <property type="entry name" value="HTH_LACI"/>
    <property type="match status" value="1"/>
</dbReference>
<dbReference type="PROSITE" id="PS50932">
    <property type="entry name" value="HTH_LACI_2"/>
    <property type="match status" value="1"/>
</dbReference>
<dbReference type="CDD" id="cd06278">
    <property type="entry name" value="PBP1_LacI-like"/>
    <property type="match status" value="1"/>
</dbReference>
<dbReference type="InterPro" id="IPR028082">
    <property type="entry name" value="Peripla_BP_I"/>
</dbReference>
<dbReference type="CDD" id="cd01392">
    <property type="entry name" value="HTH_LacI"/>
    <property type="match status" value="1"/>
</dbReference>
<keyword evidence="3" id="KW-0238">DNA-binding</keyword>
<evidence type="ECO:0000256" key="2">
    <source>
        <dbReference type="ARBA" id="ARBA00023015"/>
    </source>
</evidence>
<dbReference type="InterPro" id="IPR046335">
    <property type="entry name" value="LacI/GalR-like_sensor"/>
</dbReference>
<dbReference type="PANTHER" id="PTHR30146">
    <property type="entry name" value="LACI-RELATED TRANSCRIPTIONAL REPRESSOR"/>
    <property type="match status" value="1"/>
</dbReference>
<dbReference type="InterPro" id="IPR000843">
    <property type="entry name" value="HTH_LacI"/>
</dbReference>
<evidence type="ECO:0000259" key="5">
    <source>
        <dbReference type="PROSITE" id="PS50932"/>
    </source>
</evidence>
<sequence>MKMFRSSERCGYKRRMKKVTAKDVAALAGVSVSAVSRAYRADGAIADDKRKAIFAAAGKLGYISSVDKVLATQATNTIAMVVSEMHNPFYPVAIDELTRQLPERGLKAIMHVVPSAEDVDTVIRQVLDFRTEGVILASSTMTSRLARACRENGIPAVLLNRVQSDSSMMAVCCDNYGGAKQVAARFLAGGRQRIAFIGGRRDTSTHLERMRGFRDHLEEAGREIARQFDGGYDYQQAYAAAQDLLALRPLPDAVFCANDIMAIAVLDAARIKGVAVPQELAVIGFDDIPMASWESYRLTTIRQPVKRMLGQAVDIILSADVASGAGDIRILQGELQSRESG</sequence>